<feature type="non-terminal residue" evidence="1">
    <location>
        <position position="155"/>
    </location>
</feature>
<comment type="caution">
    <text evidence="1">The sequence shown here is derived from an EMBL/GenBank/DDBJ whole genome shotgun (WGS) entry which is preliminary data.</text>
</comment>
<dbReference type="Proteomes" id="UP000265618">
    <property type="component" value="Unassembled WGS sequence"/>
</dbReference>
<evidence type="ECO:0000313" key="2">
    <source>
        <dbReference type="Proteomes" id="UP000265618"/>
    </source>
</evidence>
<organism evidence="1 2">
    <name type="scientific">Kipferlia bialata</name>
    <dbReference type="NCBI Taxonomy" id="797122"/>
    <lineage>
        <taxon>Eukaryota</taxon>
        <taxon>Metamonada</taxon>
        <taxon>Carpediemonas-like organisms</taxon>
        <taxon>Kipferlia</taxon>
    </lineage>
</organism>
<feature type="non-terminal residue" evidence="1">
    <location>
        <position position="1"/>
    </location>
</feature>
<reference evidence="1 2" key="1">
    <citation type="journal article" date="2018" name="PLoS ONE">
        <title>The draft genome of Kipferlia bialata reveals reductive genome evolution in fornicate parasites.</title>
        <authorList>
            <person name="Tanifuji G."/>
            <person name="Takabayashi S."/>
            <person name="Kume K."/>
            <person name="Takagi M."/>
            <person name="Nakayama T."/>
            <person name="Kamikawa R."/>
            <person name="Inagaki Y."/>
            <person name="Hashimoto T."/>
        </authorList>
    </citation>
    <scope>NUCLEOTIDE SEQUENCE [LARGE SCALE GENOMIC DNA]</scope>
    <source>
        <strain evidence="1">NY0173</strain>
    </source>
</reference>
<gene>
    <name evidence="1" type="ORF">KIPB_011804</name>
</gene>
<dbReference type="EMBL" id="BDIP01004962">
    <property type="protein sequence ID" value="GIQ89360.1"/>
    <property type="molecule type" value="Genomic_DNA"/>
</dbReference>
<keyword evidence="2" id="KW-1185">Reference proteome</keyword>
<sequence length="155" mass="17103">LMNKAAPWDIMVTESVCTATMQAPSADSFSFDDTLEGQAGRRALIQSPPTLTFLKGKGLHPVRRICLRRKHAEAVHEAHMDYLKDTVGKLSHCKSLREKLHLAVREGAQAMQGQDLDTYAATVSAILYHPWNVIRARFDPAIPSAPPPPHPTLSI</sequence>
<accession>A0A9K3D6L6</accession>
<proteinExistence type="predicted"/>
<dbReference type="AlphaFoldDB" id="A0A9K3D6L6"/>
<protein>
    <submittedName>
        <fullName evidence="1">Uncharacterized protein</fullName>
    </submittedName>
</protein>
<evidence type="ECO:0000313" key="1">
    <source>
        <dbReference type="EMBL" id="GIQ89360.1"/>
    </source>
</evidence>
<name>A0A9K3D6L6_9EUKA</name>